<evidence type="ECO:0000313" key="3">
    <source>
        <dbReference type="Proteomes" id="UP001231189"/>
    </source>
</evidence>
<evidence type="ECO:0000259" key="1">
    <source>
        <dbReference type="Pfam" id="PF00646"/>
    </source>
</evidence>
<dbReference type="PANTHER" id="PTHR34223">
    <property type="entry name" value="OS11G0201299 PROTEIN"/>
    <property type="match status" value="1"/>
</dbReference>
<dbReference type="CDD" id="cd22160">
    <property type="entry name" value="F-box_AtFBL13-like"/>
    <property type="match status" value="1"/>
</dbReference>
<dbReference type="Pfam" id="PF00646">
    <property type="entry name" value="F-box"/>
    <property type="match status" value="1"/>
</dbReference>
<keyword evidence="3" id="KW-1185">Reference proteome</keyword>
<dbReference type="PANTHER" id="PTHR34223:SF99">
    <property type="entry name" value="OS04G0440200 PROTEIN"/>
    <property type="match status" value="1"/>
</dbReference>
<dbReference type="Gene3D" id="1.20.1280.50">
    <property type="match status" value="1"/>
</dbReference>
<dbReference type="EMBL" id="JAUUTY010000002">
    <property type="protein sequence ID" value="KAK1680567.1"/>
    <property type="molecule type" value="Genomic_DNA"/>
</dbReference>
<dbReference type="AlphaFoldDB" id="A0AAD8WTS2"/>
<dbReference type="SUPFAM" id="SSF81383">
    <property type="entry name" value="F-box domain"/>
    <property type="match status" value="1"/>
</dbReference>
<dbReference type="InterPro" id="IPR053197">
    <property type="entry name" value="F-box_SCFL_complex_component"/>
</dbReference>
<evidence type="ECO:0000313" key="2">
    <source>
        <dbReference type="EMBL" id="KAK1680567.1"/>
    </source>
</evidence>
<protein>
    <recommendedName>
        <fullName evidence="1">F-box domain-containing protein</fullName>
    </recommendedName>
</protein>
<accession>A0AAD8WTS2</accession>
<gene>
    <name evidence="2" type="ORF">QYE76_041415</name>
</gene>
<dbReference type="Proteomes" id="UP001231189">
    <property type="component" value="Unassembled WGS sequence"/>
</dbReference>
<name>A0AAD8WTS2_LOLMU</name>
<reference evidence="2" key="1">
    <citation type="submission" date="2023-07" db="EMBL/GenBank/DDBJ databases">
        <title>A chromosome-level genome assembly of Lolium multiflorum.</title>
        <authorList>
            <person name="Chen Y."/>
            <person name="Copetti D."/>
            <person name="Kolliker R."/>
            <person name="Studer B."/>
        </authorList>
    </citation>
    <scope>NUCLEOTIDE SEQUENCE</scope>
    <source>
        <strain evidence="2">02402/16</strain>
        <tissue evidence="2">Leaf</tissue>
    </source>
</reference>
<sequence length="294" mass="34114">MDEVSSEQNGAYAGRDRLSDLSDCLLHTILSRLKARQVVQTCLLSRRWRHLWLDAPYLDIDSHDFPISYANWSWRCPKFERMQEAQYRKFHDFVDNLLLQHSTRPLHTLRLRIDKDYHKDDSCMPMWIRRGLDCAPAVLVIHHGASITLPPSEPGTRHLKKLCLDQVSLRFDLGQQITTGLPVLEDLSFRNSDLSNLSRIMSGTLKILTIDCCRKTGTTLAISAPRLTSLHFTILFYNHASFILAEKAPYLVEASICLNELRRKESVYLDVLCWRVAPRRLWGRDVWGRVAWGW</sequence>
<dbReference type="InterPro" id="IPR001810">
    <property type="entry name" value="F-box_dom"/>
</dbReference>
<proteinExistence type="predicted"/>
<dbReference type="InterPro" id="IPR053781">
    <property type="entry name" value="F-box_AtFBL13-like"/>
</dbReference>
<dbReference type="InterPro" id="IPR036047">
    <property type="entry name" value="F-box-like_dom_sf"/>
</dbReference>
<comment type="caution">
    <text evidence="2">The sequence shown here is derived from an EMBL/GenBank/DDBJ whole genome shotgun (WGS) entry which is preliminary data.</text>
</comment>
<feature type="domain" description="F-box" evidence="1">
    <location>
        <begin position="18"/>
        <end position="54"/>
    </location>
</feature>
<organism evidence="2 3">
    <name type="scientific">Lolium multiflorum</name>
    <name type="common">Italian ryegrass</name>
    <name type="synonym">Lolium perenne subsp. multiflorum</name>
    <dbReference type="NCBI Taxonomy" id="4521"/>
    <lineage>
        <taxon>Eukaryota</taxon>
        <taxon>Viridiplantae</taxon>
        <taxon>Streptophyta</taxon>
        <taxon>Embryophyta</taxon>
        <taxon>Tracheophyta</taxon>
        <taxon>Spermatophyta</taxon>
        <taxon>Magnoliopsida</taxon>
        <taxon>Liliopsida</taxon>
        <taxon>Poales</taxon>
        <taxon>Poaceae</taxon>
        <taxon>BOP clade</taxon>
        <taxon>Pooideae</taxon>
        <taxon>Poodae</taxon>
        <taxon>Poeae</taxon>
        <taxon>Poeae Chloroplast Group 2 (Poeae type)</taxon>
        <taxon>Loliodinae</taxon>
        <taxon>Loliinae</taxon>
        <taxon>Lolium</taxon>
    </lineage>
</organism>